<keyword evidence="1" id="KW-0732">Signal</keyword>
<evidence type="ECO:0000313" key="6">
    <source>
        <dbReference type="Proteomes" id="UP000553776"/>
    </source>
</evidence>
<dbReference type="InterPro" id="IPR006558">
    <property type="entry name" value="LamG-like"/>
</dbReference>
<dbReference type="InterPro" id="IPR011081">
    <property type="entry name" value="Big_4"/>
</dbReference>
<feature type="domain" description="SLH" evidence="4">
    <location>
        <begin position="1590"/>
        <end position="1653"/>
    </location>
</feature>
<dbReference type="InterPro" id="IPR001119">
    <property type="entry name" value="SLH_dom"/>
</dbReference>
<dbReference type="Pfam" id="PF13385">
    <property type="entry name" value="Laminin_G_3"/>
    <property type="match status" value="2"/>
</dbReference>
<dbReference type="Proteomes" id="UP000553776">
    <property type="component" value="Unassembled WGS sequence"/>
</dbReference>
<reference evidence="5 6" key="1">
    <citation type="submission" date="2020-08" db="EMBL/GenBank/DDBJ databases">
        <title>Cohnella phylogeny.</title>
        <authorList>
            <person name="Dunlap C."/>
        </authorList>
    </citation>
    <scope>NUCLEOTIDE SEQUENCE [LARGE SCALE GENOMIC DNA]</scope>
    <source>
        <strain evidence="5 6">DSM 25239</strain>
    </source>
</reference>
<dbReference type="Pfam" id="PF07532">
    <property type="entry name" value="Big_4"/>
    <property type="match status" value="1"/>
</dbReference>
<evidence type="ECO:0000256" key="3">
    <source>
        <dbReference type="SAM" id="MobiDB-lite"/>
    </source>
</evidence>
<dbReference type="Pfam" id="PF22352">
    <property type="entry name" value="K319L-like_PKD"/>
    <property type="match status" value="1"/>
</dbReference>
<gene>
    <name evidence="5" type="ORF">H7B90_04010</name>
</gene>
<comment type="caution">
    <text evidence="5">The sequence shown here is derived from an EMBL/GenBank/DDBJ whole genome shotgun (WGS) entry which is preliminary data.</text>
</comment>
<keyword evidence="2" id="KW-1015">Disulfide bond</keyword>
<evidence type="ECO:0000256" key="1">
    <source>
        <dbReference type="ARBA" id="ARBA00022729"/>
    </source>
</evidence>
<feature type="region of interest" description="Disordered" evidence="3">
    <location>
        <begin position="1443"/>
        <end position="1479"/>
    </location>
</feature>
<dbReference type="PANTHER" id="PTHR43308">
    <property type="entry name" value="OUTER MEMBRANE PROTEIN ALPHA-RELATED"/>
    <property type="match status" value="1"/>
</dbReference>
<evidence type="ECO:0000259" key="4">
    <source>
        <dbReference type="PROSITE" id="PS51272"/>
    </source>
</evidence>
<feature type="region of interest" description="Disordered" evidence="3">
    <location>
        <begin position="1358"/>
        <end position="1389"/>
    </location>
</feature>
<dbReference type="InterPro" id="IPR051465">
    <property type="entry name" value="Cell_Envelope_Struct_Comp"/>
</dbReference>
<dbReference type="PROSITE" id="PS51272">
    <property type="entry name" value="SLH"/>
    <property type="match status" value="3"/>
</dbReference>
<dbReference type="PANTHER" id="PTHR43308:SF5">
    <property type="entry name" value="S-LAYER PROTEIN _ PEPTIDOGLYCAN ENDO-BETA-N-ACETYLGLUCOSAMINIDASE"/>
    <property type="match status" value="1"/>
</dbReference>
<dbReference type="EMBL" id="JACJVR010000012">
    <property type="protein sequence ID" value="MBB6690561.1"/>
    <property type="molecule type" value="Genomic_DNA"/>
</dbReference>
<evidence type="ECO:0000256" key="2">
    <source>
        <dbReference type="ARBA" id="ARBA00023157"/>
    </source>
</evidence>
<dbReference type="InterPro" id="IPR013320">
    <property type="entry name" value="ConA-like_dom_sf"/>
</dbReference>
<dbReference type="Gene3D" id="2.60.120.200">
    <property type="match status" value="2"/>
</dbReference>
<sequence>MEPSVNMQSSAANAAGRSKGMEVLFSFVLSLGIALALGWALPGTAAAEPLTLSNSSFRIETGDHGEIASFKLTGDTFPTEYVMNPSNTKKQNTPDHQWLGELMFTYRIDGGAWTKAWSNKSADGRKIAKNGSEITVTYENASDPEGIRNFKVVETYALVDDYVKWSVAVFNTSGKTLEIGDFGLPMPFNEYWTGGDEIYETRVLNHSFVGLNGSYMTIGRASGVGPSLLLVPDASTGAGWEYQDRWKRQEHPGSTWSDDESINGGWPEGLNVYYIHSAVIKSTNKGYLPNTSLVLGPGESKAYAFKFFKVADENENKEKLYEEGLIDVSVVPGMIFATDMKAKFDLHTFKEIRSVTAQYPSDTTITYLGERGEDHHVYELQLRKLGQNDITVEYGNGEKTVLQFYAIEPIADALQRHSTFMVEKTQWDAPGTIRDKAFDDWMMQTKAKRGSFGGYWGWGDDWGLTHGQFLAEKNALSPVASEVEALDAYLDVTVWTNLMAGHHDDYLVRDFLNSEVLYRGYAYPHIYNTYFSMYKIAKLYPDLVDYKESTDTYLLRAYNIFKALYEGPVSYNWETGLMGESTTPELIQALKDEGYAAEANDIVRKMARKYDNFKNTKYPYGSEYSYDNTGEEAVYTLAKMNGNTGMMGKINAKTRAARGHMPVWYYYADPVTITGENWWNFQYTVSLAGYAMDDWVRNHSASPEVEQRMSYAAKIANVGAINSGQIDGDPANIGAASWTYQAEKGNYGALGLDGGPLFNGWRGMTGEADLGLFGAIRILSADVAVDPVFGLTGYGAEVTESGSNYAIVPKDGVFKRLNLITEKLGIRLERDQYERATVAKAKNYVKLDMKSATPGEAHSTRIFFQGLKKATYEVFVNGKSAGKWNAYGNEAALVVAAGTEASYTVELRESTPDPNAAPSVDAGADVSVTLPDAATLEGTAADDGLPAGTLATEWSLVSGPGTAKLEDAGALRTAVELSAAGTYVFKLKATDSELSAEDTVTVVAAPEPPLPEVIARYSFDETGGVKAADSSGNGRDGELKGGTAWTAGKKNGAAALDGKDGYVKLPAGLVSRLGDFTVAAWVKANSLSNYMRVFDFGSGTSTYMFLTPQVGGSMRFVLSTNGNAAGEELQPSSMTVSYWIKRTESMNDRENVLLWFKPEADYANKGLFITYNGDSSIVMVDGTGAFFVKQKPDDFLPEGEWTHVVATFDSATNAAAIYKNGVAQTIDFDGTPDSITATADVKKIGVSGYGDGAQLRASLDDFRIYSGAMTAEQVRALYEETEGKPIVSLKSVSVRTRTGKAPVLPATVEATYSDGTKGQVAVAWELIAKEAYAKAGTFTAKGAVEGTELRAEAVVTVTRPAPSPDAPSAPDAAEKPADPKTLEADSAAWKSGADGSVAIALTGEQTGVSLPVEFASRPDVRSLTVSNGQWTLRMPVSALKAAAGSTSGTQTGSTDGSAAGATAGTTTGTTTGSAASGEARIVVRIEPANGPESSGQEGDASWALAGSAYDWKLALRGADGKETVLSALAEPAELALPYDPARGGDGMTLGVYRWNEGAGKWEYAGGTVDRERHLAKIGLSRTGRYAVLSYEKAFGDVPAGHWAADSIRALVARHVANGTEAGRFDPAGGTTRAEFAALLARALGLTAAEGKPLPFGDVAADAWYAKEVAAACEAGWIQGATAGRFDPSAPVTREQMAVLIVKAYESKQGAAGVGGAPASGEATGSADLASVSPWAKDAVARALALGLMQGKGEGRFDPAAGATRAETAQVVYRLLQLLERPE</sequence>
<feature type="domain" description="SLH" evidence="4">
    <location>
        <begin position="1722"/>
        <end position="1782"/>
    </location>
</feature>
<evidence type="ECO:0000313" key="5">
    <source>
        <dbReference type="EMBL" id="MBB6690561.1"/>
    </source>
</evidence>
<dbReference type="Gene3D" id="2.60.40.10">
    <property type="entry name" value="Immunoglobulins"/>
    <property type="match status" value="1"/>
</dbReference>
<feature type="domain" description="SLH" evidence="4">
    <location>
        <begin position="1654"/>
        <end position="1714"/>
    </location>
</feature>
<dbReference type="SUPFAM" id="SSF49899">
    <property type="entry name" value="Concanavalin A-like lectins/glucanases"/>
    <property type="match status" value="2"/>
</dbReference>
<dbReference type="SMART" id="SM00560">
    <property type="entry name" value="LamGL"/>
    <property type="match status" value="1"/>
</dbReference>
<organism evidence="5 6">
    <name type="scientific">Cohnella xylanilytica</name>
    <dbReference type="NCBI Taxonomy" id="557555"/>
    <lineage>
        <taxon>Bacteria</taxon>
        <taxon>Bacillati</taxon>
        <taxon>Bacillota</taxon>
        <taxon>Bacilli</taxon>
        <taxon>Bacillales</taxon>
        <taxon>Paenibacillaceae</taxon>
        <taxon>Cohnella</taxon>
    </lineage>
</organism>
<dbReference type="InterPro" id="IPR013783">
    <property type="entry name" value="Ig-like_fold"/>
</dbReference>
<protein>
    <submittedName>
        <fullName evidence="5">S-layer homology domain-containing protein</fullName>
    </submittedName>
</protein>
<dbReference type="InterPro" id="IPR043750">
    <property type="entry name" value="DUF5695"/>
</dbReference>
<accession>A0A841TX90</accession>
<feature type="compositionally biased region" description="Basic and acidic residues" evidence="3">
    <location>
        <begin position="1372"/>
        <end position="1383"/>
    </location>
</feature>
<feature type="compositionally biased region" description="Low complexity" evidence="3">
    <location>
        <begin position="1443"/>
        <end position="1477"/>
    </location>
</feature>
<keyword evidence="6" id="KW-1185">Reference proteome</keyword>
<proteinExistence type="predicted"/>
<name>A0A841TX90_9BACL</name>
<dbReference type="Pfam" id="PF00395">
    <property type="entry name" value="SLH"/>
    <property type="match status" value="3"/>
</dbReference>
<dbReference type="Pfam" id="PF18951">
    <property type="entry name" value="DUF5695"/>
    <property type="match status" value="2"/>
</dbReference>